<proteinExistence type="predicted"/>
<sequence length="311" mass="33822">MIDSSKQPHGPMLRGVRDDASDVQPLSTLDTRAEAIASSTETAVPEAASERPIGPFSRMESVSDVFMRANGANGFVEVQQEGQIIALSDLAAINDWSEHHDASPLDRERLVALGIQATHTLHASHQQEKTMEAASQNTQATARRIGENMPKPDWQMSIDLLKARAPGERASVYIPKAGAEYGGQVLLVTDTHIVQRVGKSTAIAHDLNALENGRPLSDAIDAGQIKPGTHMKFQYGDDRGTGTAIPFNQKRSEEIKAEMTAWAKEHITNAKGRETFLKHVDAATKNMAQSVSKERPQAPQGAPTRAPQRDR</sequence>
<dbReference type="Pfam" id="PF18790">
    <property type="entry name" value="KfrB"/>
    <property type="match status" value="1"/>
</dbReference>
<feature type="region of interest" description="Disordered" evidence="1">
    <location>
        <begin position="284"/>
        <end position="311"/>
    </location>
</feature>
<feature type="region of interest" description="Disordered" evidence="1">
    <location>
        <begin position="1"/>
        <end position="25"/>
    </location>
</feature>
<comment type="caution">
    <text evidence="3">The sequence shown here is derived from an EMBL/GenBank/DDBJ whole genome shotgun (WGS) entry which is preliminary data.</text>
</comment>
<dbReference type="Proteomes" id="UP001226867">
    <property type="component" value="Unassembled WGS sequence"/>
</dbReference>
<feature type="domain" description="KfrB" evidence="2">
    <location>
        <begin position="181"/>
        <end position="240"/>
    </location>
</feature>
<evidence type="ECO:0000313" key="4">
    <source>
        <dbReference type="Proteomes" id="UP001226867"/>
    </source>
</evidence>
<name>A0ABT9SF27_9BURK</name>
<evidence type="ECO:0000259" key="2">
    <source>
        <dbReference type="Pfam" id="PF18790"/>
    </source>
</evidence>
<gene>
    <name evidence="3" type="ORF">J2W36_004665</name>
</gene>
<organism evidence="3 4">
    <name type="scientific">Variovorax ginsengisoli</name>
    <dbReference type="NCBI Taxonomy" id="363844"/>
    <lineage>
        <taxon>Bacteria</taxon>
        <taxon>Pseudomonadati</taxon>
        <taxon>Pseudomonadota</taxon>
        <taxon>Betaproteobacteria</taxon>
        <taxon>Burkholderiales</taxon>
        <taxon>Comamonadaceae</taxon>
        <taxon>Variovorax</taxon>
    </lineage>
</organism>
<dbReference type="EMBL" id="JAUSRO010000018">
    <property type="protein sequence ID" value="MDP9902388.1"/>
    <property type="molecule type" value="Genomic_DNA"/>
</dbReference>
<protein>
    <recommendedName>
        <fullName evidence="2">KfrB domain-containing protein</fullName>
    </recommendedName>
</protein>
<evidence type="ECO:0000313" key="3">
    <source>
        <dbReference type="EMBL" id="MDP9902388.1"/>
    </source>
</evidence>
<reference evidence="3 4" key="1">
    <citation type="submission" date="2023-07" db="EMBL/GenBank/DDBJ databases">
        <title>Sorghum-associated microbial communities from plants grown in Nebraska, USA.</title>
        <authorList>
            <person name="Schachtman D."/>
        </authorList>
    </citation>
    <scope>NUCLEOTIDE SEQUENCE [LARGE SCALE GENOMIC DNA]</scope>
    <source>
        <strain evidence="3 4">DS1607</strain>
    </source>
</reference>
<dbReference type="RefSeq" id="WP_307692135.1">
    <property type="nucleotide sequence ID" value="NZ_JAUSRO010000018.1"/>
</dbReference>
<keyword evidence="4" id="KW-1185">Reference proteome</keyword>
<accession>A0ABT9SF27</accession>
<evidence type="ECO:0000256" key="1">
    <source>
        <dbReference type="SAM" id="MobiDB-lite"/>
    </source>
</evidence>
<dbReference type="InterPro" id="IPR040782">
    <property type="entry name" value="KfrB"/>
</dbReference>